<dbReference type="PANTHER" id="PTHR42924:SF3">
    <property type="entry name" value="POLYMERASE_HISTIDINOL PHOSPHATASE N-TERMINAL DOMAIN-CONTAINING PROTEIN"/>
    <property type="match status" value="1"/>
</dbReference>
<sequence>MKADLHIHSSLSPCAEITMVPGEVFNRSPDVIAICDHNSGGNVRAFKNLFERKGKLVIPGIEIQTVEDIHILGYFLSISNLERLSLILKDYLPKIFYDPEKFGYQIYVDENDNFLKMEKSALGFPTELSLEEVVDIIQKYGGLPVYAHIGRKFGVLYQLGIFPNLPVKICEVTNKEELNTARKNGYIALSSSDAHFLEQIGVRYSIIDVEKKDVNSVLGAIISGRVKTIWDF</sequence>
<proteinExistence type="predicted"/>
<dbReference type="SUPFAM" id="SSF89550">
    <property type="entry name" value="PHP domain-like"/>
    <property type="match status" value="1"/>
</dbReference>
<evidence type="ECO:0000313" key="1">
    <source>
        <dbReference type="EMBL" id="APT73898.1"/>
    </source>
</evidence>
<dbReference type="CDD" id="cd07432">
    <property type="entry name" value="PHP_HisPPase"/>
    <property type="match status" value="1"/>
</dbReference>
<gene>
    <name evidence="1" type="ORF">BW47_04900</name>
</gene>
<evidence type="ECO:0000313" key="2">
    <source>
        <dbReference type="Proteomes" id="UP000185490"/>
    </source>
</evidence>
<name>A0ABN4UUQ5_9BACT</name>
<dbReference type="EMBL" id="CP007389">
    <property type="protein sequence ID" value="APT73898.1"/>
    <property type="molecule type" value="Genomic_DNA"/>
</dbReference>
<keyword evidence="2" id="KW-1185">Reference proteome</keyword>
<dbReference type="Pfam" id="PF13263">
    <property type="entry name" value="PHP_C"/>
    <property type="match status" value="1"/>
</dbReference>
<reference evidence="1 2" key="1">
    <citation type="submission" date="2014-02" db="EMBL/GenBank/DDBJ databases">
        <title>Diversity of Thermotogales isolates from hydrothermal vents.</title>
        <authorList>
            <person name="Haverkamp T.H.A."/>
            <person name="Lossouarn J."/>
            <person name="Geslin C."/>
            <person name="Nesbo C.L."/>
        </authorList>
    </citation>
    <scope>NUCLEOTIDE SEQUENCE [LARGE SCALE GENOMIC DNA]</scope>
    <source>
        <strain evidence="1 2">431</strain>
    </source>
</reference>
<organism evidence="1 2">
    <name type="scientific">Thermosipho melanesiensis</name>
    <dbReference type="NCBI Taxonomy" id="46541"/>
    <lineage>
        <taxon>Bacteria</taxon>
        <taxon>Thermotogati</taxon>
        <taxon>Thermotogota</taxon>
        <taxon>Thermotogae</taxon>
        <taxon>Thermotogales</taxon>
        <taxon>Fervidobacteriaceae</taxon>
        <taxon>Thermosipho</taxon>
    </lineage>
</organism>
<dbReference type="InterPro" id="IPR052018">
    <property type="entry name" value="PHP_domain"/>
</dbReference>
<dbReference type="InterPro" id="IPR016195">
    <property type="entry name" value="Pol/histidinol_Pase-like"/>
</dbReference>
<accession>A0ABN4UUQ5</accession>
<dbReference type="PANTHER" id="PTHR42924">
    <property type="entry name" value="EXONUCLEASE"/>
    <property type="match status" value="1"/>
</dbReference>
<protein>
    <submittedName>
        <fullName evidence="1">Phosphotransferase</fullName>
    </submittedName>
</protein>
<dbReference type="Gene3D" id="3.20.20.140">
    <property type="entry name" value="Metal-dependent hydrolases"/>
    <property type="match status" value="1"/>
</dbReference>
<dbReference type="RefSeq" id="WP_012057136.1">
    <property type="nucleotide sequence ID" value="NZ_CP007389.1"/>
</dbReference>
<dbReference type="Proteomes" id="UP000185490">
    <property type="component" value="Chromosome"/>
</dbReference>